<dbReference type="OrthoDB" id="3329at2759"/>
<evidence type="ECO:0000256" key="3">
    <source>
        <dbReference type="ARBA" id="ARBA00022630"/>
    </source>
</evidence>
<keyword evidence="4" id="KW-0274">FAD</keyword>
<proteinExistence type="inferred from homology"/>
<dbReference type="InterPro" id="IPR004416">
    <property type="entry name" value="MnmG"/>
</dbReference>
<dbReference type="FunFam" id="1.10.150.570:FF:000001">
    <property type="entry name" value="tRNA uridine 5-carboxymethylaminomethyl modification enzyme MnmG"/>
    <property type="match status" value="1"/>
</dbReference>
<gene>
    <name evidence="7" type="ORF">MICPUCDRAFT_17833</name>
</gene>
<dbReference type="PROSITE" id="PS01280">
    <property type="entry name" value="GIDA_1"/>
    <property type="match status" value="1"/>
</dbReference>
<name>C1MU17_MICPC</name>
<dbReference type="Gene3D" id="3.50.50.60">
    <property type="entry name" value="FAD/NAD(P)-binding domain"/>
    <property type="match status" value="2"/>
</dbReference>
<dbReference type="PANTHER" id="PTHR11806:SF0">
    <property type="entry name" value="PROTEIN MTO1 HOMOLOG, MITOCHONDRIAL"/>
    <property type="match status" value="1"/>
</dbReference>
<evidence type="ECO:0000256" key="4">
    <source>
        <dbReference type="ARBA" id="ARBA00022827"/>
    </source>
</evidence>
<dbReference type="GeneID" id="9684569"/>
<keyword evidence="8" id="KW-1185">Reference proteome</keyword>
<keyword evidence="3" id="KW-0285">Flavoprotein</keyword>
<dbReference type="PRINTS" id="PR00411">
    <property type="entry name" value="PNDRDTASEI"/>
</dbReference>
<feature type="domain" description="tRNA uridine 5-carboxymethylaminomethyl modification enzyme C-terminal subdomain" evidence="6">
    <location>
        <begin position="564"/>
        <end position="635"/>
    </location>
</feature>
<comment type="cofactor">
    <cofactor evidence="1">
        <name>FAD</name>
        <dbReference type="ChEBI" id="CHEBI:57692"/>
    </cofactor>
</comment>
<evidence type="ECO:0000256" key="2">
    <source>
        <dbReference type="ARBA" id="ARBA00007653"/>
    </source>
</evidence>
<dbReference type="InterPro" id="IPR020595">
    <property type="entry name" value="MnmG-rel_CS"/>
</dbReference>
<organism evidence="8">
    <name type="scientific">Micromonas pusilla (strain CCMP1545)</name>
    <name type="common">Picoplanktonic green alga</name>
    <dbReference type="NCBI Taxonomy" id="564608"/>
    <lineage>
        <taxon>Eukaryota</taxon>
        <taxon>Viridiplantae</taxon>
        <taxon>Chlorophyta</taxon>
        <taxon>Mamiellophyceae</taxon>
        <taxon>Mamiellales</taxon>
        <taxon>Mamiellaceae</taxon>
        <taxon>Micromonas</taxon>
    </lineage>
</organism>
<dbReference type="GO" id="GO:0070899">
    <property type="term" value="P:mitochondrial tRNA wobble uridine modification"/>
    <property type="evidence" value="ECO:0007669"/>
    <property type="project" value="UniProtKB-ARBA"/>
</dbReference>
<evidence type="ECO:0000256" key="5">
    <source>
        <dbReference type="SAM" id="MobiDB-lite"/>
    </source>
</evidence>
<dbReference type="RefSeq" id="XP_003059418.1">
    <property type="nucleotide sequence ID" value="XM_003059372.1"/>
</dbReference>
<dbReference type="EMBL" id="GG663740">
    <property type="protein sequence ID" value="EEH56550.1"/>
    <property type="molecule type" value="Genomic_DNA"/>
</dbReference>
<feature type="non-terminal residue" evidence="7">
    <location>
        <position position="1"/>
    </location>
</feature>
<reference evidence="7 8" key="1">
    <citation type="journal article" date="2009" name="Science">
        <title>Green evolution and dynamic adaptations revealed by genomes of the marine picoeukaryotes Micromonas.</title>
        <authorList>
            <person name="Worden A.Z."/>
            <person name="Lee J.H."/>
            <person name="Mock T."/>
            <person name="Rouze P."/>
            <person name="Simmons M.P."/>
            <person name="Aerts A.L."/>
            <person name="Allen A.E."/>
            <person name="Cuvelier M.L."/>
            <person name="Derelle E."/>
            <person name="Everett M.V."/>
            <person name="Foulon E."/>
            <person name="Grimwood J."/>
            <person name="Gundlach H."/>
            <person name="Henrissat B."/>
            <person name="Napoli C."/>
            <person name="McDonald S.M."/>
            <person name="Parker M.S."/>
            <person name="Rombauts S."/>
            <person name="Salamov A."/>
            <person name="Von Dassow P."/>
            <person name="Badger J.H."/>
            <person name="Coutinho P.M."/>
            <person name="Demir E."/>
            <person name="Dubchak I."/>
            <person name="Gentemann C."/>
            <person name="Eikrem W."/>
            <person name="Gready J.E."/>
            <person name="John U."/>
            <person name="Lanier W."/>
            <person name="Lindquist E.A."/>
            <person name="Lucas S."/>
            <person name="Mayer K.F."/>
            <person name="Moreau H."/>
            <person name="Not F."/>
            <person name="Otillar R."/>
            <person name="Panaud O."/>
            <person name="Pangilinan J."/>
            <person name="Paulsen I."/>
            <person name="Piegu B."/>
            <person name="Poliakov A."/>
            <person name="Robbens S."/>
            <person name="Schmutz J."/>
            <person name="Toulza E."/>
            <person name="Wyss T."/>
            <person name="Zelensky A."/>
            <person name="Zhou K."/>
            <person name="Armbrust E.V."/>
            <person name="Bhattacharya D."/>
            <person name="Goodenough U.W."/>
            <person name="Van de Peer Y."/>
            <person name="Grigoriev I.V."/>
        </authorList>
    </citation>
    <scope>NUCLEOTIDE SEQUENCE [LARGE SCALE GENOMIC DNA]</scope>
    <source>
        <strain evidence="7 8">CCMP1545</strain>
    </source>
</reference>
<dbReference type="SUPFAM" id="SSF51905">
    <property type="entry name" value="FAD/NAD(P)-binding domain"/>
    <property type="match status" value="1"/>
</dbReference>
<dbReference type="GO" id="GO:0005739">
    <property type="term" value="C:mitochondrion"/>
    <property type="evidence" value="ECO:0007669"/>
    <property type="project" value="GOC"/>
</dbReference>
<dbReference type="Pfam" id="PF13932">
    <property type="entry name" value="SAM_GIDA_C"/>
    <property type="match status" value="1"/>
</dbReference>
<sequence>YDVVVIGGGHAGTEAAAAAARRGASVALITPSPAKTIGEMSCNPSIGGLAKGTLVREIDALDGLMGVAADAAGIQFRVLNASKGPAVRGPRAQMDRTAYKNEIQSLLGNVGGVTIVDAAVADLITPAPRALGVILDRGGGGASTRIRSAAVVVATGTFLKGVLHVGSETIPAGRLPTAVTEGPDKSASAGANLLADRLYGMGFKMGRMKTGTPPRLDGASIDWGGLEEQPGDEPPRPFAFHNGSLASVVPWRPTLRQVSCYATRTTADTEAFVASKPRSKREAGAPGVGAAPRYCPSLESKFTRFPNRTHLVWLEPEGLDTDVVYPNGLSNSLEPSDQVEMLRTIPGLENVKMLRPGYGVEYDYVDPRELRATLETRRVSGLFLAGQINGTTGYEEAAAQGLLAGANAAGAAREDLGAIPNEITSRGGSYLGVLVDDLTRRGTSEPYRMFSSRVEHRLSIRPDNADLRLTSAGVRCGLVGEARGRAAATRAALVTDALEALQSAKMSPTLWRSMGLRAEASEVCNASDASVTDATFTALSDASATLQRVLSNDPSALESAATECYYAPYLAKQRRDVEDLKSEEATTIPAELDYASIGSLSAEDVEKLNEAKPANIAAAARISGVTPAALVSLIRHARSAKWEDKRRGGGGGAVEGVRASDPT</sequence>
<dbReference type="InterPro" id="IPR047001">
    <property type="entry name" value="MnmG_C_subdom"/>
</dbReference>
<dbReference type="InterPro" id="IPR026904">
    <property type="entry name" value="MnmG_C"/>
</dbReference>
<dbReference type="InterPro" id="IPR002218">
    <property type="entry name" value="MnmG-rel"/>
</dbReference>
<dbReference type="Gene3D" id="1.10.150.570">
    <property type="entry name" value="GidA associated domain, C-terminal subdomain"/>
    <property type="match status" value="1"/>
</dbReference>
<dbReference type="InterPro" id="IPR036188">
    <property type="entry name" value="FAD/NAD-bd_sf"/>
</dbReference>
<evidence type="ECO:0000313" key="8">
    <source>
        <dbReference type="Proteomes" id="UP000001876"/>
    </source>
</evidence>
<dbReference type="Proteomes" id="UP000001876">
    <property type="component" value="Unassembled WGS sequence"/>
</dbReference>
<dbReference type="InterPro" id="IPR044920">
    <property type="entry name" value="MnmG_C_subdom_sf"/>
</dbReference>
<evidence type="ECO:0000313" key="7">
    <source>
        <dbReference type="EMBL" id="EEH56550.1"/>
    </source>
</evidence>
<dbReference type="AlphaFoldDB" id="C1MU17"/>
<dbReference type="SMART" id="SM01228">
    <property type="entry name" value="GIDA_assoc_3"/>
    <property type="match status" value="1"/>
</dbReference>
<dbReference type="FunFam" id="3.50.50.60:FF:000002">
    <property type="entry name" value="tRNA uridine 5-carboxymethylaminomethyl modification enzyme MnmG"/>
    <property type="match status" value="1"/>
</dbReference>
<evidence type="ECO:0000259" key="6">
    <source>
        <dbReference type="SMART" id="SM01228"/>
    </source>
</evidence>
<dbReference type="eggNOG" id="KOG2311">
    <property type="taxonomic scope" value="Eukaryota"/>
</dbReference>
<dbReference type="InterPro" id="IPR040131">
    <property type="entry name" value="MnmG_N"/>
</dbReference>
<dbReference type="STRING" id="564608.C1MU17"/>
<evidence type="ECO:0000256" key="1">
    <source>
        <dbReference type="ARBA" id="ARBA00001974"/>
    </source>
</evidence>
<feature type="region of interest" description="Disordered" evidence="5">
    <location>
        <begin position="640"/>
        <end position="663"/>
    </location>
</feature>
<comment type="similarity">
    <text evidence="2">Belongs to the MnmG family.</text>
</comment>
<dbReference type="GO" id="GO:0030488">
    <property type="term" value="P:tRNA methylation"/>
    <property type="evidence" value="ECO:0007669"/>
    <property type="project" value="TreeGrafter"/>
</dbReference>
<dbReference type="GO" id="GO:0050660">
    <property type="term" value="F:flavin adenine dinucleotide binding"/>
    <property type="evidence" value="ECO:0007669"/>
    <property type="project" value="InterPro"/>
</dbReference>
<dbReference type="KEGG" id="mpp:MICPUCDRAFT_17833"/>
<accession>C1MU17</accession>
<dbReference type="PANTHER" id="PTHR11806">
    <property type="entry name" value="GLUCOSE INHIBITED DIVISION PROTEIN A"/>
    <property type="match status" value="1"/>
</dbReference>
<dbReference type="OMA" id="RFPGRTH"/>
<dbReference type="NCBIfam" id="TIGR00136">
    <property type="entry name" value="mnmG_gidA"/>
    <property type="match status" value="1"/>
</dbReference>
<dbReference type="PROSITE" id="PS01281">
    <property type="entry name" value="GIDA_2"/>
    <property type="match status" value="1"/>
</dbReference>
<protein>
    <submittedName>
        <fullName evidence="7">Predicted protein</fullName>
    </submittedName>
</protein>
<dbReference type="Pfam" id="PF01134">
    <property type="entry name" value="GIDA"/>
    <property type="match status" value="1"/>
</dbReference>